<dbReference type="AlphaFoldDB" id="A0A1W0B6R2"/>
<reference evidence="1 2" key="1">
    <citation type="journal article" date="2016" name="Antonie Van Leeuwenhoek">
        <title>Nocardia donostiensis sp. nov., isolated from human respiratory specimens.</title>
        <authorList>
            <person name="Ercibengoa M."/>
            <person name="Bell M."/>
            <person name="Marimon J.M."/>
            <person name="Humrighouse B."/>
            <person name="Klenk H.P."/>
            <person name="Potter G."/>
            <person name="Perez-Trallero E."/>
        </authorList>
    </citation>
    <scope>NUCLEOTIDE SEQUENCE [LARGE SCALE GENOMIC DNA]</scope>
    <source>
        <strain evidence="1 2">X1655</strain>
    </source>
</reference>
<keyword evidence="2" id="KW-1185">Reference proteome</keyword>
<dbReference type="STRING" id="1538463.B0T36_22065"/>
<protein>
    <submittedName>
        <fullName evidence="1">Short-chain dehydrogenase</fullName>
    </submittedName>
</protein>
<comment type="caution">
    <text evidence="1">The sequence shown here is derived from an EMBL/GenBank/DDBJ whole genome shotgun (WGS) entry which is preliminary data.</text>
</comment>
<evidence type="ECO:0000313" key="2">
    <source>
        <dbReference type="Proteomes" id="UP000188836"/>
    </source>
</evidence>
<dbReference type="OrthoDB" id="9799818at2"/>
<evidence type="ECO:0000313" key="1">
    <source>
        <dbReference type="EMBL" id="ONM48797.1"/>
    </source>
</evidence>
<dbReference type="SUPFAM" id="SSF51735">
    <property type="entry name" value="NAD(P)-binding Rossmann-fold domains"/>
    <property type="match status" value="1"/>
</dbReference>
<organism evidence="1 2">
    <name type="scientific">Nocardia donostiensis</name>
    <dbReference type="NCBI Taxonomy" id="1538463"/>
    <lineage>
        <taxon>Bacteria</taxon>
        <taxon>Bacillati</taxon>
        <taxon>Actinomycetota</taxon>
        <taxon>Actinomycetes</taxon>
        <taxon>Mycobacteriales</taxon>
        <taxon>Nocardiaceae</taxon>
        <taxon>Nocardia</taxon>
    </lineage>
</organism>
<name>A0A1W0B6R2_9NOCA</name>
<dbReference type="Proteomes" id="UP000188836">
    <property type="component" value="Unassembled WGS sequence"/>
</dbReference>
<dbReference type="PANTHER" id="PTHR43431">
    <property type="entry name" value="OXIDOREDUCTASE, SHORT CHAIN DEHYDROGENASE/REDUCTASE FAMILY (AFU_ORTHOLOGUE AFUA_5G14000)"/>
    <property type="match status" value="1"/>
</dbReference>
<sequence>MTTPTTALIVGVGPGLGLSMARRFGSAGHRVALISRTGERHEAYRRELADHGIDSVAYTADVTDSARLRAVLADIAAHNRIELAYYGPAMPLQPGPITEMDGATARAAFSFLWPAIDMVNAVLPPMREHGRGALLFAGGLSSVLPMPALGALALAAAALRNYAITLNAALAEHGVYAGTLTIGGLVERGDIHAMVTANPAQFGSAAGRTLNPDVIADAAWEMYRSRDRTEQIFDALSGNTA</sequence>
<accession>A0A1W0B6R2</accession>
<dbReference type="Gene3D" id="3.40.50.720">
    <property type="entry name" value="NAD(P)-binding Rossmann-like Domain"/>
    <property type="match status" value="1"/>
</dbReference>
<dbReference type="EMBL" id="MUMY01000007">
    <property type="protein sequence ID" value="ONM48797.1"/>
    <property type="molecule type" value="Genomic_DNA"/>
</dbReference>
<proteinExistence type="predicted"/>
<dbReference type="InterPro" id="IPR002347">
    <property type="entry name" value="SDR_fam"/>
</dbReference>
<dbReference type="PANTHER" id="PTHR43431:SF7">
    <property type="entry name" value="OXIDOREDUCTASE, SHORT CHAIN DEHYDROGENASE_REDUCTASE FAMILY (AFU_ORTHOLOGUE AFUA_5G14000)"/>
    <property type="match status" value="1"/>
</dbReference>
<dbReference type="InterPro" id="IPR036291">
    <property type="entry name" value="NAD(P)-bd_dom_sf"/>
</dbReference>
<dbReference type="Pfam" id="PF00106">
    <property type="entry name" value="adh_short"/>
    <property type="match status" value="1"/>
</dbReference>
<gene>
    <name evidence="1" type="ORF">B0T46_09890</name>
</gene>
<dbReference type="RefSeq" id="WP_077116277.1">
    <property type="nucleotide sequence ID" value="NZ_MUKP01000039.1"/>
</dbReference>